<proteinExistence type="predicted"/>
<organism evidence="1">
    <name type="scientific">marine sediment metagenome</name>
    <dbReference type="NCBI Taxonomy" id="412755"/>
    <lineage>
        <taxon>unclassified sequences</taxon>
        <taxon>metagenomes</taxon>
        <taxon>ecological metagenomes</taxon>
    </lineage>
</organism>
<accession>A0A0F8YJC7</accession>
<dbReference type="EMBL" id="LAZR01056617">
    <property type="protein sequence ID" value="KKK73810.1"/>
    <property type="molecule type" value="Genomic_DNA"/>
</dbReference>
<comment type="caution">
    <text evidence="1">The sequence shown here is derived from an EMBL/GenBank/DDBJ whole genome shotgun (WGS) entry which is preliminary data.</text>
</comment>
<dbReference type="InterPro" id="IPR016187">
    <property type="entry name" value="CTDL_fold"/>
</dbReference>
<reference evidence="1" key="1">
    <citation type="journal article" date="2015" name="Nature">
        <title>Complex archaea that bridge the gap between prokaryotes and eukaryotes.</title>
        <authorList>
            <person name="Spang A."/>
            <person name="Saw J.H."/>
            <person name="Jorgensen S.L."/>
            <person name="Zaremba-Niedzwiedzka K."/>
            <person name="Martijn J."/>
            <person name="Lind A.E."/>
            <person name="van Eijk R."/>
            <person name="Schleper C."/>
            <person name="Guy L."/>
            <person name="Ettema T.J."/>
        </authorList>
    </citation>
    <scope>NUCLEOTIDE SEQUENCE</scope>
</reference>
<dbReference type="Gene3D" id="3.90.1580.10">
    <property type="entry name" value="paralog of FGE (formylglycine-generating enzyme)"/>
    <property type="match status" value="1"/>
</dbReference>
<dbReference type="InterPro" id="IPR042095">
    <property type="entry name" value="SUMF_sf"/>
</dbReference>
<evidence type="ECO:0000313" key="1">
    <source>
        <dbReference type="EMBL" id="KKK73810.1"/>
    </source>
</evidence>
<protein>
    <recommendedName>
        <fullName evidence="2">Sulfatase-modifying factor enzyme domain-containing protein</fullName>
    </recommendedName>
</protein>
<sequence length="83" mass="9183">MLDLYLWCVATTSQKAGQRVELAGMWLPTEAEWEIAASQAVDDDIKIWRGAFPHQNECTNAAPLTVPAVSDALGLSHMLENVW</sequence>
<dbReference type="SUPFAM" id="SSF56436">
    <property type="entry name" value="C-type lectin-like"/>
    <property type="match status" value="1"/>
</dbReference>
<evidence type="ECO:0008006" key="2">
    <source>
        <dbReference type="Google" id="ProtNLM"/>
    </source>
</evidence>
<dbReference type="AlphaFoldDB" id="A0A0F8YJC7"/>
<gene>
    <name evidence="1" type="ORF">LCGC14_2890080</name>
</gene>
<name>A0A0F8YJC7_9ZZZZ</name>